<dbReference type="InterPro" id="IPR032274">
    <property type="entry name" value="DUF4835"/>
</dbReference>
<protein>
    <submittedName>
        <fullName evidence="2">DUF4835 family protein</fullName>
    </submittedName>
</protein>
<accession>A0A8J8JYZ3</accession>
<dbReference type="EMBL" id="WHPF01000019">
    <property type="protein sequence ID" value="NNV57816.1"/>
    <property type="molecule type" value="Genomic_DNA"/>
</dbReference>
<evidence type="ECO:0000256" key="1">
    <source>
        <dbReference type="SAM" id="SignalP"/>
    </source>
</evidence>
<keyword evidence="1" id="KW-0732">Signal</keyword>
<evidence type="ECO:0000313" key="3">
    <source>
        <dbReference type="Proteomes" id="UP000598971"/>
    </source>
</evidence>
<keyword evidence="3" id="KW-1185">Reference proteome</keyword>
<feature type="signal peptide" evidence="1">
    <location>
        <begin position="1"/>
        <end position="22"/>
    </location>
</feature>
<organism evidence="2 3">
    <name type="scientific">Limnovirga soli</name>
    <dbReference type="NCBI Taxonomy" id="2656915"/>
    <lineage>
        <taxon>Bacteria</taxon>
        <taxon>Pseudomonadati</taxon>
        <taxon>Bacteroidota</taxon>
        <taxon>Chitinophagia</taxon>
        <taxon>Chitinophagales</taxon>
        <taxon>Chitinophagaceae</taxon>
        <taxon>Limnovirga</taxon>
    </lineage>
</organism>
<dbReference type="AlphaFoldDB" id="A0A8J8JYZ3"/>
<dbReference type="Proteomes" id="UP000598971">
    <property type="component" value="Unassembled WGS sequence"/>
</dbReference>
<dbReference type="RefSeq" id="WP_171609764.1">
    <property type="nucleotide sequence ID" value="NZ_WHPF01000019.1"/>
</dbReference>
<dbReference type="Pfam" id="PF16119">
    <property type="entry name" value="DUF4835"/>
    <property type="match status" value="1"/>
</dbReference>
<comment type="caution">
    <text evidence="2">The sequence shown here is derived from an EMBL/GenBank/DDBJ whole genome shotgun (WGS) entry which is preliminary data.</text>
</comment>
<evidence type="ECO:0000313" key="2">
    <source>
        <dbReference type="EMBL" id="NNV57816.1"/>
    </source>
</evidence>
<feature type="chain" id="PRO_5035205095" evidence="1">
    <location>
        <begin position="23"/>
        <end position="308"/>
    </location>
</feature>
<sequence length="308" mass="35223">MGKKYSVLLILLGSLLYNNANAQELQAKVTVLSQQIGSTVNKNVFTTLQTQLTNFLNSRKWTKDVFQPQEKLQCNFLLNLQSVTDDNIYKAALTVQVGRPVYNASYQSPLVNYQDVDLTFKYQEFQPIEFNESRVSGSEPLVGNLTAVFAYYVYIILGLDYDSFSAKGGEEYFKKAQNIVTNAPEDKSITGWKIFDGVRNRYWLANNLNNTKFNQLHDIFYGYYRTGLDMLYSDQATARINVLNVLNQWQDFNQENPNTMILQFFLQGRSDEIIGIFKKADPSTKSKAIEALSKIDISNSAKYRAELK</sequence>
<name>A0A8J8JYZ3_9BACT</name>
<reference evidence="2" key="1">
    <citation type="submission" date="2019-10" db="EMBL/GenBank/DDBJ databases">
        <title>Draft genome sequence of Panacibacter sp. KCS-6.</title>
        <authorList>
            <person name="Yim K.J."/>
        </authorList>
    </citation>
    <scope>NUCLEOTIDE SEQUENCE</scope>
    <source>
        <strain evidence="2">KCS-6</strain>
    </source>
</reference>
<gene>
    <name evidence="2" type="ORF">GD597_20275</name>
</gene>
<proteinExistence type="predicted"/>